<reference evidence="1 2" key="1">
    <citation type="submission" date="2019-06" db="EMBL/GenBank/DDBJ databases">
        <title>Sequencing the genomes of 1000 actinobacteria strains.</title>
        <authorList>
            <person name="Klenk H.-P."/>
        </authorList>
    </citation>
    <scope>NUCLEOTIDE SEQUENCE [LARGE SCALE GENOMIC DNA]</scope>
    <source>
        <strain evidence="1 2">DSM 24617</strain>
    </source>
</reference>
<organism evidence="1 2">
    <name type="scientific">Barrientosiimonas humi</name>
    <dbReference type="NCBI Taxonomy" id="999931"/>
    <lineage>
        <taxon>Bacteria</taxon>
        <taxon>Bacillati</taxon>
        <taxon>Actinomycetota</taxon>
        <taxon>Actinomycetes</taxon>
        <taxon>Micrococcales</taxon>
        <taxon>Dermacoccaceae</taxon>
        <taxon>Barrientosiimonas</taxon>
    </lineage>
</organism>
<name>A0A542XEI0_9MICO</name>
<comment type="caution">
    <text evidence="1">The sequence shown here is derived from an EMBL/GenBank/DDBJ whole genome shotgun (WGS) entry which is preliminary data.</text>
</comment>
<proteinExistence type="predicted"/>
<dbReference type="InterPro" id="IPR046275">
    <property type="entry name" value="DUF6308"/>
</dbReference>
<accession>A0A542XEI0</accession>
<sequence length="217" mass="23829">MPSRYPGITLTESLSPGGENLALRRLQEYFAPPPEGKGYTGRHFDTWDPSGTAAESADTFTADDLIAVTFLSVSVPAHAAIGILGDQRDDLSELLRQIGADRDLVDIDEPFDADAPAERLNRALRRFDGVGPTVASKLMARKLPRLIPIYDSVINEHVLGGSGEQWEPLRQALRADQRALHRHLLELHQEAGLDERISALRVFDVLAWMDGKAAAGR</sequence>
<protein>
    <submittedName>
        <fullName evidence="1">Uncharacterized protein</fullName>
    </submittedName>
</protein>
<dbReference type="Pfam" id="PF19827">
    <property type="entry name" value="DUF6308"/>
    <property type="match status" value="1"/>
</dbReference>
<evidence type="ECO:0000313" key="2">
    <source>
        <dbReference type="Proteomes" id="UP000318336"/>
    </source>
</evidence>
<evidence type="ECO:0000313" key="1">
    <source>
        <dbReference type="EMBL" id="TQL34232.1"/>
    </source>
</evidence>
<gene>
    <name evidence="1" type="ORF">FB554_2395</name>
</gene>
<dbReference type="AlphaFoldDB" id="A0A542XEI0"/>
<dbReference type="Proteomes" id="UP000318336">
    <property type="component" value="Unassembled WGS sequence"/>
</dbReference>
<keyword evidence="2" id="KW-1185">Reference proteome</keyword>
<dbReference type="EMBL" id="VFOK01000001">
    <property type="protein sequence ID" value="TQL34232.1"/>
    <property type="molecule type" value="Genomic_DNA"/>
</dbReference>
<dbReference type="RefSeq" id="WP_211344591.1">
    <property type="nucleotide sequence ID" value="NZ_CAJTBP010000001.1"/>
</dbReference>